<name>S8EJU9_FOMSC</name>
<dbReference type="InParanoid" id="S8EJU9"/>
<dbReference type="EMBL" id="KE504129">
    <property type="protein sequence ID" value="EPT03614.1"/>
    <property type="molecule type" value="Genomic_DNA"/>
</dbReference>
<evidence type="ECO:0000313" key="3">
    <source>
        <dbReference type="Proteomes" id="UP000015241"/>
    </source>
</evidence>
<reference evidence="2 3" key="1">
    <citation type="journal article" date="2012" name="Science">
        <title>The Paleozoic origin of enzymatic lignin decomposition reconstructed from 31 fungal genomes.</title>
        <authorList>
            <person name="Floudas D."/>
            <person name="Binder M."/>
            <person name="Riley R."/>
            <person name="Barry K."/>
            <person name="Blanchette R.A."/>
            <person name="Henrissat B."/>
            <person name="Martinez A.T."/>
            <person name="Otillar R."/>
            <person name="Spatafora J.W."/>
            <person name="Yadav J.S."/>
            <person name="Aerts A."/>
            <person name="Benoit I."/>
            <person name="Boyd A."/>
            <person name="Carlson A."/>
            <person name="Copeland A."/>
            <person name="Coutinho P.M."/>
            <person name="de Vries R.P."/>
            <person name="Ferreira P."/>
            <person name="Findley K."/>
            <person name="Foster B."/>
            <person name="Gaskell J."/>
            <person name="Glotzer D."/>
            <person name="Gorecki P."/>
            <person name="Heitman J."/>
            <person name="Hesse C."/>
            <person name="Hori C."/>
            <person name="Igarashi K."/>
            <person name="Jurgens J.A."/>
            <person name="Kallen N."/>
            <person name="Kersten P."/>
            <person name="Kohler A."/>
            <person name="Kuees U."/>
            <person name="Kumar T.K.A."/>
            <person name="Kuo A."/>
            <person name="LaButti K."/>
            <person name="Larrondo L.F."/>
            <person name="Lindquist E."/>
            <person name="Ling A."/>
            <person name="Lombard V."/>
            <person name="Lucas S."/>
            <person name="Lundell T."/>
            <person name="Martin R."/>
            <person name="McLaughlin D.J."/>
            <person name="Morgenstern I."/>
            <person name="Morin E."/>
            <person name="Murat C."/>
            <person name="Nagy L.G."/>
            <person name="Nolan M."/>
            <person name="Ohm R.A."/>
            <person name="Patyshakuliyeva A."/>
            <person name="Rokas A."/>
            <person name="Ruiz-Duenas F.J."/>
            <person name="Sabat G."/>
            <person name="Salamov A."/>
            <person name="Samejima M."/>
            <person name="Schmutz J."/>
            <person name="Slot J.C."/>
            <person name="St John F."/>
            <person name="Stenlid J."/>
            <person name="Sun H."/>
            <person name="Sun S."/>
            <person name="Syed K."/>
            <person name="Tsang A."/>
            <person name="Wiebenga A."/>
            <person name="Young D."/>
            <person name="Pisabarro A."/>
            <person name="Eastwood D.C."/>
            <person name="Martin F."/>
            <person name="Cullen D."/>
            <person name="Grigoriev I.V."/>
            <person name="Hibbett D.S."/>
        </authorList>
    </citation>
    <scope>NUCLEOTIDE SEQUENCE</scope>
    <source>
        <strain evidence="3">FP-58527</strain>
    </source>
</reference>
<dbReference type="AlphaFoldDB" id="S8EJU9"/>
<proteinExistence type="predicted"/>
<evidence type="ECO:0000256" key="1">
    <source>
        <dbReference type="SAM" id="SignalP"/>
    </source>
</evidence>
<feature type="signal peptide" evidence="1">
    <location>
        <begin position="1"/>
        <end position="23"/>
    </location>
</feature>
<accession>S8EJU9</accession>
<protein>
    <recommendedName>
        <fullName evidence="4">Secreted protein</fullName>
    </recommendedName>
</protein>
<feature type="chain" id="PRO_5004550357" description="Secreted protein" evidence="1">
    <location>
        <begin position="24"/>
        <end position="74"/>
    </location>
</feature>
<dbReference type="OrthoDB" id="2799286at2759"/>
<gene>
    <name evidence="2" type="ORF">FOMPIDRAFT_160188</name>
</gene>
<sequence length="74" mass="8043">MELWIPVLTSVALSRLLLNLREATDAGRDIDSSGTEIFDHRSPVSLTFSSVMFAGAIDTVCTPELLEEESGEDS</sequence>
<evidence type="ECO:0000313" key="2">
    <source>
        <dbReference type="EMBL" id="EPT03614.1"/>
    </source>
</evidence>
<dbReference type="Proteomes" id="UP000015241">
    <property type="component" value="Unassembled WGS sequence"/>
</dbReference>
<organism evidence="2 3">
    <name type="scientific">Fomitopsis schrenkii</name>
    <name type="common">Brown rot fungus</name>
    <dbReference type="NCBI Taxonomy" id="2126942"/>
    <lineage>
        <taxon>Eukaryota</taxon>
        <taxon>Fungi</taxon>
        <taxon>Dikarya</taxon>
        <taxon>Basidiomycota</taxon>
        <taxon>Agaricomycotina</taxon>
        <taxon>Agaricomycetes</taxon>
        <taxon>Polyporales</taxon>
        <taxon>Fomitopsis</taxon>
    </lineage>
</organism>
<keyword evidence="3" id="KW-1185">Reference proteome</keyword>
<keyword evidence="1" id="KW-0732">Signal</keyword>
<dbReference type="HOGENOM" id="CLU_2687868_0_0_1"/>
<evidence type="ECO:0008006" key="4">
    <source>
        <dbReference type="Google" id="ProtNLM"/>
    </source>
</evidence>